<dbReference type="EMBL" id="BMLI01000004">
    <property type="protein sequence ID" value="GGN13114.1"/>
    <property type="molecule type" value="Genomic_DNA"/>
</dbReference>
<protein>
    <submittedName>
        <fullName evidence="2">Uncharacterized protein</fullName>
    </submittedName>
</protein>
<name>A0ABQ2INU3_9BACT</name>
<gene>
    <name evidence="2" type="ORF">GCM10010967_56550</name>
</gene>
<dbReference type="RefSeq" id="WP_019945360.1">
    <property type="nucleotide sequence ID" value="NZ_BMLI01000004.1"/>
</dbReference>
<keyword evidence="1" id="KW-0732">Signal</keyword>
<dbReference type="PROSITE" id="PS51257">
    <property type="entry name" value="PROKAR_LIPOPROTEIN"/>
    <property type="match status" value="1"/>
</dbReference>
<dbReference type="Proteomes" id="UP000632339">
    <property type="component" value="Unassembled WGS sequence"/>
</dbReference>
<reference evidence="3" key="1">
    <citation type="journal article" date="2019" name="Int. J. Syst. Evol. Microbiol.">
        <title>The Global Catalogue of Microorganisms (GCM) 10K type strain sequencing project: providing services to taxonomists for standard genome sequencing and annotation.</title>
        <authorList>
            <consortium name="The Broad Institute Genomics Platform"/>
            <consortium name="The Broad Institute Genome Sequencing Center for Infectious Disease"/>
            <person name="Wu L."/>
            <person name="Ma J."/>
        </authorList>
    </citation>
    <scope>NUCLEOTIDE SEQUENCE [LARGE SCALE GENOMIC DNA]</scope>
    <source>
        <strain evidence="3">CGMCC 1.6375</strain>
    </source>
</reference>
<evidence type="ECO:0000256" key="1">
    <source>
        <dbReference type="SAM" id="SignalP"/>
    </source>
</evidence>
<keyword evidence="3" id="KW-1185">Reference proteome</keyword>
<feature type="chain" id="PRO_5046181915" evidence="1">
    <location>
        <begin position="20"/>
        <end position="255"/>
    </location>
</feature>
<accession>A0ABQ2INU3</accession>
<comment type="caution">
    <text evidence="2">The sequence shown here is derived from an EMBL/GenBank/DDBJ whole genome shotgun (WGS) entry which is preliminary data.</text>
</comment>
<evidence type="ECO:0000313" key="2">
    <source>
        <dbReference type="EMBL" id="GGN13114.1"/>
    </source>
</evidence>
<proteinExistence type="predicted"/>
<feature type="signal peptide" evidence="1">
    <location>
        <begin position="1"/>
        <end position="19"/>
    </location>
</feature>
<evidence type="ECO:0000313" key="3">
    <source>
        <dbReference type="Proteomes" id="UP000632339"/>
    </source>
</evidence>
<sequence length="255" mass="26642">MKRNLLLLTIALASGCATYAQTKIKDGTIVSPGLSNANAILELESANKGLLLPRVALEQTSIASPLNAHIAGMVVYNTATAGDVLPGYYYNDGSQWVKASGGSGGSTEPWNVQGGSTPANANSENIYQTGNVSIGKNSSGVGSSTLQVYGSVSTPIRSVTQSVVLTEEDYTVVCRQSSAITISLPDPATCLGRMYYIINNGTQPVTTNYPFEVATGVNQSTIPVAVNGINSPNPNFGQKYLLQSDGTKWVLISLG</sequence>
<organism evidence="2 3">
    <name type="scientific">Dyadobacter beijingensis</name>
    <dbReference type="NCBI Taxonomy" id="365489"/>
    <lineage>
        <taxon>Bacteria</taxon>
        <taxon>Pseudomonadati</taxon>
        <taxon>Bacteroidota</taxon>
        <taxon>Cytophagia</taxon>
        <taxon>Cytophagales</taxon>
        <taxon>Spirosomataceae</taxon>
        <taxon>Dyadobacter</taxon>
    </lineage>
</organism>